<comment type="function">
    <text evidence="1">Specifically methylates the cytosine at position 967 (m5C967) of 16S rRNA.</text>
</comment>
<dbReference type="Gene3D" id="1.10.940.10">
    <property type="entry name" value="NusB-like"/>
    <property type="match status" value="1"/>
</dbReference>
<evidence type="ECO:0000256" key="7">
    <source>
        <dbReference type="ARBA" id="ARBA00022679"/>
    </source>
</evidence>
<dbReference type="Pfam" id="PF01029">
    <property type="entry name" value="NusB"/>
    <property type="match status" value="1"/>
</dbReference>
<dbReference type="CDD" id="cd02440">
    <property type="entry name" value="AdoMet_MTases"/>
    <property type="match status" value="1"/>
</dbReference>
<evidence type="ECO:0000256" key="3">
    <source>
        <dbReference type="ARBA" id="ARBA00012140"/>
    </source>
</evidence>
<dbReference type="InterPro" id="IPR029063">
    <property type="entry name" value="SAM-dependent_MTases_sf"/>
</dbReference>
<dbReference type="GO" id="GO:0009383">
    <property type="term" value="F:rRNA (cytosine-C5-)-methyltransferase activity"/>
    <property type="evidence" value="ECO:0007669"/>
    <property type="project" value="TreeGrafter"/>
</dbReference>
<dbReference type="NCBIfam" id="TIGR00563">
    <property type="entry name" value="rsmB"/>
    <property type="match status" value="1"/>
</dbReference>
<evidence type="ECO:0000256" key="2">
    <source>
        <dbReference type="ARBA" id="ARBA00004496"/>
    </source>
</evidence>
<dbReference type="SUPFAM" id="SSF53335">
    <property type="entry name" value="S-adenosyl-L-methionine-dependent methyltransferases"/>
    <property type="match status" value="1"/>
</dbReference>
<dbReference type="GO" id="GO:0006355">
    <property type="term" value="P:regulation of DNA-templated transcription"/>
    <property type="evidence" value="ECO:0007669"/>
    <property type="project" value="InterPro"/>
</dbReference>
<dbReference type="PRINTS" id="PR02008">
    <property type="entry name" value="RCMTFAMILY"/>
</dbReference>
<keyword evidence="7 14" id="KW-0808">Transferase</keyword>
<dbReference type="PROSITE" id="PS51686">
    <property type="entry name" value="SAM_MT_RSMB_NOP"/>
    <property type="match status" value="1"/>
</dbReference>
<dbReference type="PANTHER" id="PTHR22807:SF61">
    <property type="entry name" value="NOL1_NOP2_SUN FAMILY PROTEIN _ ANTITERMINATION NUSB DOMAIN-CONTAINING PROTEIN"/>
    <property type="match status" value="1"/>
</dbReference>
<dbReference type="InterPro" id="IPR006027">
    <property type="entry name" value="NusB_RsmB_TIM44"/>
</dbReference>
<evidence type="ECO:0000256" key="4">
    <source>
        <dbReference type="ARBA" id="ARBA00022490"/>
    </source>
</evidence>
<dbReference type="FunFam" id="3.40.50.150:FF:000022">
    <property type="entry name" value="Ribosomal RNA small subunit methyltransferase B"/>
    <property type="match status" value="1"/>
</dbReference>
<dbReference type="PANTHER" id="PTHR22807">
    <property type="entry name" value="NOP2 YEAST -RELATED NOL1/NOP2/FMU SUN DOMAIN-CONTAINING"/>
    <property type="match status" value="1"/>
</dbReference>
<evidence type="ECO:0000256" key="1">
    <source>
        <dbReference type="ARBA" id="ARBA00002724"/>
    </source>
</evidence>
<keyword evidence="5" id="KW-0698">rRNA processing</keyword>
<name>A0A3B0Z2F1_9ZZZZ</name>
<dbReference type="Pfam" id="PF01189">
    <property type="entry name" value="Methyltr_RsmB-F"/>
    <property type="match status" value="1"/>
</dbReference>
<dbReference type="Gene3D" id="3.30.70.1170">
    <property type="entry name" value="Sun protein, domain 3"/>
    <property type="match status" value="1"/>
</dbReference>
<dbReference type="GO" id="GO:0070475">
    <property type="term" value="P:rRNA base methylation"/>
    <property type="evidence" value="ECO:0007669"/>
    <property type="project" value="TreeGrafter"/>
</dbReference>
<gene>
    <name evidence="14" type="ORF">MNBD_GAMMA18-288</name>
</gene>
<keyword evidence="9" id="KW-0694">RNA-binding</keyword>
<evidence type="ECO:0000313" key="14">
    <source>
        <dbReference type="EMBL" id="VAW87458.1"/>
    </source>
</evidence>
<dbReference type="AlphaFoldDB" id="A0A3B0Z2F1"/>
<dbReference type="Pfam" id="PF22458">
    <property type="entry name" value="RsmF-B_ferredox"/>
    <property type="match status" value="1"/>
</dbReference>
<keyword evidence="4" id="KW-0963">Cytoplasm</keyword>
<comment type="subcellular location">
    <subcellularLocation>
        <location evidence="2">Cytoplasm</location>
    </subcellularLocation>
</comment>
<evidence type="ECO:0000256" key="9">
    <source>
        <dbReference type="ARBA" id="ARBA00022884"/>
    </source>
</evidence>
<dbReference type="GO" id="GO:0003723">
    <property type="term" value="F:RNA binding"/>
    <property type="evidence" value="ECO:0007669"/>
    <property type="project" value="UniProtKB-KW"/>
</dbReference>
<evidence type="ECO:0000256" key="5">
    <source>
        <dbReference type="ARBA" id="ARBA00022552"/>
    </source>
</evidence>
<dbReference type="NCBIfam" id="NF011494">
    <property type="entry name" value="PRK14902.1"/>
    <property type="match status" value="1"/>
</dbReference>
<evidence type="ECO:0000256" key="11">
    <source>
        <dbReference type="ARBA" id="ARBA00031088"/>
    </source>
</evidence>
<keyword evidence="6 14" id="KW-0489">Methyltransferase</keyword>
<dbReference type="EC" id="2.1.1.176" evidence="3"/>
<protein>
    <recommendedName>
        <fullName evidence="3">16S rRNA (cytosine(967)-C(5))-methyltransferase</fullName>
        <ecNumber evidence="3">2.1.1.176</ecNumber>
    </recommendedName>
    <alternativeName>
        <fullName evidence="10">16S rRNA m5C967 methyltransferase</fullName>
    </alternativeName>
    <alternativeName>
        <fullName evidence="11">rRNA (cytosine-C(5)-)-methyltransferase RsmB</fullName>
    </alternativeName>
</protein>
<dbReference type="GO" id="GO:0005829">
    <property type="term" value="C:cytosol"/>
    <property type="evidence" value="ECO:0007669"/>
    <property type="project" value="TreeGrafter"/>
</dbReference>
<dbReference type="Gene3D" id="3.40.50.150">
    <property type="entry name" value="Vaccinia Virus protein VP39"/>
    <property type="match status" value="1"/>
</dbReference>
<proteinExistence type="predicted"/>
<feature type="domain" description="SAM-dependent MTase RsmB/NOP-type" evidence="13">
    <location>
        <begin position="162"/>
        <end position="432"/>
    </location>
</feature>
<dbReference type="InterPro" id="IPR049560">
    <property type="entry name" value="MeTrfase_RsmB-F_NOP2_cat"/>
</dbReference>
<dbReference type="InterPro" id="IPR001678">
    <property type="entry name" value="MeTrfase_RsmB-F_NOP2_dom"/>
</dbReference>
<evidence type="ECO:0000256" key="10">
    <source>
        <dbReference type="ARBA" id="ARBA00030399"/>
    </source>
</evidence>
<keyword evidence="8" id="KW-0949">S-adenosyl-L-methionine</keyword>
<reference evidence="14" key="1">
    <citation type="submission" date="2018-06" db="EMBL/GenBank/DDBJ databases">
        <authorList>
            <person name="Zhirakovskaya E."/>
        </authorList>
    </citation>
    <scope>NUCLEOTIDE SEQUENCE</scope>
</reference>
<evidence type="ECO:0000256" key="6">
    <source>
        <dbReference type="ARBA" id="ARBA00022603"/>
    </source>
</evidence>
<evidence type="ECO:0000256" key="12">
    <source>
        <dbReference type="ARBA" id="ARBA00047283"/>
    </source>
</evidence>
<dbReference type="InterPro" id="IPR004573">
    <property type="entry name" value="rRNA_ssu_MeTfrase_B"/>
</dbReference>
<organism evidence="14">
    <name type="scientific">hydrothermal vent metagenome</name>
    <dbReference type="NCBI Taxonomy" id="652676"/>
    <lineage>
        <taxon>unclassified sequences</taxon>
        <taxon>metagenomes</taxon>
        <taxon>ecological metagenomes</taxon>
    </lineage>
</organism>
<sequence length="433" mass="48334">MKNVRALAAKTVQDVAYKGRSLSTLLPPVLERCKPRDRGLLQELCYGTLRYHFRLKPLLQQQMSKPLKAKESDLESLLLVGLYQLLYLRTPGHAAVSETVSAVQELKKGWAKGLVNGVLRNCQRNLDKLQTAVDAHYSSQYAHPEWLIERLQQAWPEQWQAILEANNQHPPMTLRINAQHLTPEAYQQQLLKQQINATLNPHSPTAVTLENPLDVSQLPSFADGWLSVQDSAAQLAAPLLNAQKGDRVLDACAAPGGKSGHILEQQPQLKTLVAIDCDASRLTRIEENLQRLKLSATLLCADAGDPSNWWDGEQFERILLDAPCSATGVIRRHPDIKLLRKNSDIDELVALQQRILEALWPLLKIGGRLLYATCSVLPDENSDQLNRFLANHPEAKEQIITAEWGQPCTVGRQILPGEAGMDGFYYACLEKLA</sequence>
<evidence type="ECO:0000256" key="8">
    <source>
        <dbReference type="ARBA" id="ARBA00022691"/>
    </source>
</evidence>
<dbReference type="NCBIfam" id="NF008149">
    <property type="entry name" value="PRK10901.1"/>
    <property type="match status" value="1"/>
</dbReference>
<comment type="catalytic activity">
    <reaction evidence="12">
        <text>cytidine(967) in 16S rRNA + S-adenosyl-L-methionine = 5-methylcytidine(967) in 16S rRNA + S-adenosyl-L-homocysteine + H(+)</text>
        <dbReference type="Rhea" id="RHEA:42748"/>
        <dbReference type="Rhea" id="RHEA-COMP:10219"/>
        <dbReference type="Rhea" id="RHEA-COMP:10220"/>
        <dbReference type="ChEBI" id="CHEBI:15378"/>
        <dbReference type="ChEBI" id="CHEBI:57856"/>
        <dbReference type="ChEBI" id="CHEBI:59789"/>
        <dbReference type="ChEBI" id="CHEBI:74483"/>
        <dbReference type="ChEBI" id="CHEBI:82748"/>
        <dbReference type="EC" id="2.1.1.176"/>
    </reaction>
</comment>
<dbReference type="SUPFAM" id="SSF48013">
    <property type="entry name" value="NusB-like"/>
    <property type="match status" value="1"/>
</dbReference>
<dbReference type="Gene3D" id="1.10.287.730">
    <property type="entry name" value="Helix hairpin bin"/>
    <property type="match status" value="1"/>
</dbReference>
<accession>A0A3B0Z2F1</accession>
<dbReference type="InterPro" id="IPR035926">
    <property type="entry name" value="NusB-like_sf"/>
</dbReference>
<dbReference type="EMBL" id="UOFP01000184">
    <property type="protein sequence ID" value="VAW87458.1"/>
    <property type="molecule type" value="Genomic_DNA"/>
</dbReference>
<dbReference type="InterPro" id="IPR054728">
    <property type="entry name" value="RsmB-like_ferredoxin"/>
</dbReference>
<dbReference type="InterPro" id="IPR023267">
    <property type="entry name" value="RCMT"/>
</dbReference>
<evidence type="ECO:0000259" key="13">
    <source>
        <dbReference type="PROSITE" id="PS51686"/>
    </source>
</evidence>